<name>A0AA39UPQ5_9AGAR</name>
<gene>
    <name evidence="1" type="ORF">EDD18DRAFT_1415600</name>
</gene>
<comment type="caution">
    <text evidence="1">The sequence shown here is derived from an EMBL/GenBank/DDBJ whole genome shotgun (WGS) entry which is preliminary data.</text>
</comment>
<dbReference type="SUPFAM" id="SSF53474">
    <property type="entry name" value="alpha/beta-Hydrolases"/>
    <property type="match status" value="1"/>
</dbReference>
<dbReference type="InterPro" id="IPR029058">
    <property type="entry name" value="AB_hydrolase_fold"/>
</dbReference>
<proteinExistence type="predicted"/>
<dbReference type="AlphaFoldDB" id="A0AA39UPQ5"/>
<evidence type="ECO:0000313" key="1">
    <source>
        <dbReference type="EMBL" id="KAK0492029.1"/>
    </source>
</evidence>
<organism evidence="1 2">
    <name type="scientific">Armillaria luteobubalina</name>
    <dbReference type="NCBI Taxonomy" id="153913"/>
    <lineage>
        <taxon>Eukaryota</taxon>
        <taxon>Fungi</taxon>
        <taxon>Dikarya</taxon>
        <taxon>Basidiomycota</taxon>
        <taxon>Agaricomycotina</taxon>
        <taxon>Agaricomycetes</taxon>
        <taxon>Agaricomycetidae</taxon>
        <taxon>Agaricales</taxon>
        <taxon>Marasmiineae</taxon>
        <taxon>Physalacriaceae</taxon>
        <taxon>Armillaria</taxon>
    </lineage>
</organism>
<evidence type="ECO:0000313" key="2">
    <source>
        <dbReference type="Proteomes" id="UP001175228"/>
    </source>
</evidence>
<accession>A0AA39UPQ5</accession>
<protein>
    <recommendedName>
        <fullName evidence="3">Alpha/beta-hydrolase</fullName>
    </recommendedName>
</protein>
<dbReference type="Proteomes" id="UP001175228">
    <property type="component" value="Unassembled WGS sequence"/>
</dbReference>
<dbReference type="EMBL" id="JAUEPU010000032">
    <property type="protein sequence ID" value="KAK0492029.1"/>
    <property type="molecule type" value="Genomic_DNA"/>
</dbReference>
<evidence type="ECO:0008006" key="3">
    <source>
        <dbReference type="Google" id="ProtNLM"/>
    </source>
</evidence>
<reference evidence="1" key="1">
    <citation type="submission" date="2023-06" db="EMBL/GenBank/DDBJ databases">
        <authorList>
            <consortium name="Lawrence Berkeley National Laboratory"/>
            <person name="Ahrendt S."/>
            <person name="Sahu N."/>
            <person name="Indic B."/>
            <person name="Wong-Bajracharya J."/>
            <person name="Merenyi Z."/>
            <person name="Ke H.-M."/>
            <person name="Monk M."/>
            <person name="Kocsube S."/>
            <person name="Drula E."/>
            <person name="Lipzen A."/>
            <person name="Balint B."/>
            <person name="Henrissat B."/>
            <person name="Andreopoulos B."/>
            <person name="Martin F.M."/>
            <person name="Harder C.B."/>
            <person name="Rigling D."/>
            <person name="Ford K.L."/>
            <person name="Foster G.D."/>
            <person name="Pangilinan J."/>
            <person name="Papanicolaou A."/>
            <person name="Barry K."/>
            <person name="LaButti K."/>
            <person name="Viragh M."/>
            <person name="Koriabine M."/>
            <person name="Yan M."/>
            <person name="Riley R."/>
            <person name="Champramary S."/>
            <person name="Plett K.L."/>
            <person name="Tsai I.J."/>
            <person name="Slot J."/>
            <person name="Sipos G."/>
            <person name="Plett J."/>
            <person name="Nagy L.G."/>
            <person name="Grigoriev I.V."/>
        </authorList>
    </citation>
    <scope>NUCLEOTIDE SEQUENCE</scope>
    <source>
        <strain evidence="1">HWK02</strain>
    </source>
</reference>
<dbReference type="Gene3D" id="3.40.50.1820">
    <property type="entry name" value="alpha/beta hydrolase"/>
    <property type="match status" value="1"/>
</dbReference>
<sequence>MPPTPTSQLVPSRDGAPIYTDAAGDPTKPCLVFVHDFTLSGAVFDNLFGNPKLIANFYLIRYAWPRTKCDARIVGRLFSEIFAEDLKAMMHAFRIEKPIYVGCFGGTYCIIVYDIASHLPKDTLAGVVYFATLPFIGPLMNRAVSPLVLDFLPDLFRTDDVNLNAKTTIEFVDPLFSDPKTVPFSLKTS</sequence>
<keyword evidence="2" id="KW-1185">Reference proteome</keyword>